<feature type="signal peptide" evidence="1">
    <location>
        <begin position="1"/>
        <end position="23"/>
    </location>
</feature>
<dbReference type="Gramene" id="OBART06G10840.1">
    <property type="protein sequence ID" value="OBART06G10840.1"/>
    <property type="gene ID" value="OBART06G10840"/>
</dbReference>
<dbReference type="Proteomes" id="UP000026960">
    <property type="component" value="Chromosome 6"/>
</dbReference>
<dbReference type="PROSITE" id="PS51277">
    <property type="entry name" value="BURP"/>
    <property type="match status" value="1"/>
</dbReference>
<dbReference type="SMART" id="SM01045">
    <property type="entry name" value="BURP"/>
    <property type="match status" value="1"/>
</dbReference>
<dbReference type="STRING" id="65489.A0A0D3GFC4"/>
<dbReference type="PANTHER" id="PTHR31236:SF7">
    <property type="entry name" value="BURP DOMAIN-CONTAINING PROTEIN 10"/>
    <property type="match status" value="1"/>
</dbReference>
<proteinExistence type="predicted"/>
<feature type="domain" description="BURP" evidence="2">
    <location>
        <begin position="112"/>
        <end position="337"/>
    </location>
</feature>
<evidence type="ECO:0000313" key="3">
    <source>
        <dbReference type="EnsemblPlants" id="OBART06G10840.1"/>
    </source>
</evidence>
<feature type="chain" id="PRO_5002262520" description="BURP domain-containing protein" evidence="1">
    <location>
        <begin position="24"/>
        <end position="352"/>
    </location>
</feature>
<dbReference type="AlphaFoldDB" id="A0A0D3GFC4"/>
<evidence type="ECO:0000313" key="4">
    <source>
        <dbReference type="Proteomes" id="UP000026960"/>
    </source>
</evidence>
<sequence>MKLSNMTAFLSLLIFILLIAIEARDLVGVERVELPNPASMLTAYWQKMLPHSPMPTAILELLNPPTDVNQGVHGNDYDQVYGNGYDGGYINGYSHSYGNGYSNSYFHKANLHFLEDALKPGSIITPYITGIATRAPFLRRDIADSIPMSTKNFADILAMFSPISLVMADGIQSALDTCEHHRPIKGEERACATSIESVVEFAMSVLGTRDLRAFSPDVPLEGIMPGNMYKVVAVRTVAGLRGDTVTCHTMRFPFAVFYCHAINPTRVYAVVLESEEDGNGSGSGSGTPEKMEALAVCHLDTSRFDPKTPLFVEHNLRPGDASVCHFVSRDSVIWAPVAAVITHGDEQVSIAE</sequence>
<dbReference type="InterPro" id="IPR044816">
    <property type="entry name" value="BURP"/>
</dbReference>
<accession>A0A0D3GFC4</accession>
<dbReference type="eggNOG" id="ENOG502QQHP">
    <property type="taxonomic scope" value="Eukaryota"/>
</dbReference>
<evidence type="ECO:0000256" key="1">
    <source>
        <dbReference type="SAM" id="SignalP"/>
    </source>
</evidence>
<dbReference type="InterPro" id="IPR004873">
    <property type="entry name" value="BURP_dom"/>
</dbReference>
<dbReference type="PANTHER" id="PTHR31236">
    <property type="entry name" value="BURP DOMAIN PROTEIN USPL1-LIKE"/>
    <property type="match status" value="1"/>
</dbReference>
<keyword evidence="4" id="KW-1185">Reference proteome</keyword>
<protein>
    <recommendedName>
        <fullName evidence="2">BURP domain-containing protein</fullName>
    </recommendedName>
</protein>
<organism evidence="3">
    <name type="scientific">Oryza barthii</name>
    <dbReference type="NCBI Taxonomy" id="65489"/>
    <lineage>
        <taxon>Eukaryota</taxon>
        <taxon>Viridiplantae</taxon>
        <taxon>Streptophyta</taxon>
        <taxon>Embryophyta</taxon>
        <taxon>Tracheophyta</taxon>
        <taxon>Spermatophyta</taxon>
        <taxon>Magnoliopsida</taxon>
        <taxon>Liliopsida</taxon>
        <taxon>Poales</taxon>
        <taxon>Poaceae</taxon>
        <taxon>BOP clade</taxon>
        <taxon>Oryzoideae</taxon>
        <taxon>Oryzeae</taxon>
        <taxon>Oryzinae</taxon>
        <taxon>Oryza</taxon>
    </lineage>
</organism>
<reference evidence="3" key="2">
    <citation type="submission" date="2015-03" db="UniProtKB">
        <authorList>
            <consortium name="EnsemblPlants"/>
        </authorList>
    </citation>
    <scope>IDENTIFICATION</scope>
</reference>
<reference evidence="3" key="1">
    <citation type="journal article" date="2009" name="Rice">
        <title>De Novo Next Generation Sequencing of Plant Genomes.</title>
        <authorList>
            <person name="Rounsley S."/>
            <person name="Marri P.R."/>
            <person name="Yu Y."/>
            <person name="He R."/>
            <person name="Sisneros N."/>
            <person name="Goicoechea J.L."/>
            <person name="Lee S.J."/>
            <person name="Angelova A."/>
            <person name="Kudrna D."/>
            <person name="Luo M."/>
            <person name="Affourtit J."/>
            <person name="Desany B."/>
            <person name="Knight J."/>
            <person name="Niazi F."/>
            <person name="Egholm M."/>
            <person name="Wing R.A."/>
        </authorList>
    </citation>
    <scope>NUCLEOTIDE SEQUENCE [LARGE SCALE GENOMIC DNA]</scope>
    <source>
        <strain evidence="3">cv. IRGC 105608</strain>
    </source>
</reference>
<name>A0A0D3GFC4_9ORYZ</name>
<dbReference type="EnsemblPlants" id="OBART06G10840.1">
    <property type="protein sequence ID" value="OBART06G10840.1"/>
    <property type="gene ID" value="OBART06G10840"/>
</dbReference>
<dbReference type="PaxDb" id="65489-OBART06G10840.1"/>
<keyword evidence="1" id="KW-0732">Signal</keyword>
<dbReference type="Pfam" id="PF03181">
    <property type="entry name" value="BURP"/>
    <property type="match status" value="1"/>
</dbReference>
<dbReference type="HOGENOM" id="CLU_011822_1_1_1"/>
<evidence type="ECO:0000259" key="2">
    <source>
        <dbReference type="PROSITE" id="PS51277"/>
    </source>
</evidence>